<comment type="caution">
    <text evidence="1">The sequence shown here is derived from an EMBL/GenBank/DDBJ whole genome shotgun (WGS) entry which is preliminary data.</text>
</comment>
<evidence type="ECO:0000313" key="1">
    <source>
        <dbReference type="EMBL" id="KAA4644760.1"/>
    </source>
</evidence>
<reference evidence="1 2" key="1">
    <citation type="journal article" date="2019" name="Nat. Med.">
        <title>A library of human gut bacterial isolates paired with longitudinal multiomics data enables mechanistic microbiome research.</title>
        <authorList>
            <person name="Poyet M."/>
            <person name="Groussin M."/>
            <person name="Gibbons S.M."/>
            <person name="Avila-Pacheco J."/>
            <person name="Jiang X."/>
            <person name="Kearney S.M."/>
            <person name="Perrotta A.R."/>
            <person name="Berdy B."/>
            <person name="Zhao S."/>
            <person name="Lieberman T.D."/>
            <person name="Swanson P.K."/>
            <person name="Smith M."/>
            <person name="Roesemann S."/>
            <person name="Alexander J.E."/>
            <person name="Rich S.A."/>
            <person name="Livny J."/>
            <person name="Vlamakis H."/>
            <person name="Clish C."/>
            <person name="Bullock K."/>
            <person name="Deik A."/>
            <person name="Scott J."/>
            <person name="Pierce K.A."/>
            <person name="Xavier R.J."/>
            <person name="Alm E.J."/>
        </authorList>
    </citation>
    <scope>NUCLEOTIDE SEQUENCE [LARGE SCALE GENOMIC DNA]</scope>
    <source>
        <strain evidence="1 2">BIOML-A14</strain>
    </source>
</reference>
<dbReference type="AlphaFoldDB" id="A0A642C7Q0"/>
<dbReference type="Proteomes" id="UP000435985">
    <property type="component" value="Unassembled WGS sequence"/>
</dbReference>
<protein>
    <submittedName>
        <fullName evidence="1">Site-specific integrase</fullName>
    </submittedName>
</protein>
<dbReference type="EMBL" id="VWFO01000751">
    <property type="protein sequence ID" value="KAA4644760.1"/>
    <property type="molecule type" value="Genomic_DNA"/>
</dbReference>
<name>A0A642C7Q0_BACOV</name>
<gene>
    <name evidence="1" type="ORF">F3B98_33270</name>
</gene>
<organism evidence="1 2">
    <name type="scientific">Bacteroides ovatus</name>
    <dbReference type="NCBI Taxonomy" id="28116"/>
    <lineage>
        <taxon>Bacteria</taxon>
        <taxon>Pseudomonadati</taxon>
        <taxon>Bacteroidota</taxon>
        <taxon>Bacteroidia</taxon>
        <taxon>Bacteroidales</taxon>
        <taxon>Bacteroidaceae</taxon>
        <taxon>Bacteroides</taxon>
    </lineage>
</organism>
<feature type="non-terminal residue" evidence="1">
    <location>
        <position position="75"/>
    </location>
</feature>
<sequence>MATVKVKFRASSVATKEGTLFYQVIHKRIVRQIHTGYKLFPAEWDAVHSEIVLSSVTSESRRDYLLSLKNSLLED</sequence>
<proteinExistence type="predicted"/>
<accession>A0A642C7Q0</accession>
<evidence type="ECO:0000313" key="2">
    <source>
        <dbReference type="Proteomes" id="UP000435985"/>
    </source>
</evidence>